<reference evidence="12 13" key="2">
    <citation type="submission" date="2024-09" db="EMBL/GenBank/DDBJ databases">
        <title>Draft genome sequence of Candidatus Magnetaquicoccaceae bacterium FCR-1.</title>
        <authorList>
            <person name="Shimoshige H."/>
            <person name="Shimamura S."/>
            <person name="Taoka A."/>
            <person name="Kobayashi H."/>
            <person name="Maekawa T."/>
        </authorList>
    </citation>
    <scope>NUCLEOTIDE SEQUENCE [LARGE SCALE GENOMIC DNA]</scope>
    <source>
        <strain evidence="12 13">FCR-1</strain>
    </source>
</reference>
<organism evidence="12 13">
    <name type="scientific">Candidatus Magnetaquiglobus chichijimensis</name>
    <dbReference type="NCBI Taxonomy" id="3141448"/>
    <lineage>
        <taxon>Bacteria</taxon>
        <taxon>Pseudomonadati</taxon>
        <taxon>Pseudomonadota</taxon>
        <taxon>Magnetococcia</taxon>
        <taxon>Magnetococcales</taxon>
        <taxon>Candidatus Magnetaquicoccaceae</taxon>
        <taxon>Candidatus Magnetaquiglobus</taxon>
    </lineage>
</organism>
<feature type="active site" evidence="9">
    <location>
        <position position="192"/>
    </location>
</feature>
<evidence type="ECO:0000256" key="4">
    <source>
        <dbReference type="ARBA" id="ARBA00022829"/>
    </source>
</evidence>
<feature type="active site" evidence="9">
    <location>
        <position position="168"/>
    </location>
</feature>
<evidence type="ECO:0000256" key="1">
    <source>
        <dbReference type="ARBA" id="ARBA00004496"/>
    </source>
</evidence>
<dbReference type="Pfam" id="PF00589">
    <property type="entry name" value="Phage_integrase"/>
    <property type="match status" value="1"/>
</dbReference>
<sequence>MPSSTVPTPDPLFAPFQRHLSAERRYSDHTTTAYLGDLTRFAAFWERHTGQPLNMATLPTVRPVELRAFLAHERKEGLSKATLQRRLASVRAWFRFLESTGVLTQNPAALIAAPKLGIRLPRAPTEEETARLLDAPLDNAPLSDREMPAWAEARDRAILELLYGSGLRVGEVCGLNRQDVELDFAQARVMGKGGKERIAPLTMPSVQALRRYLRERDQECPFGRGAHDPLFIGVNETGDDRRLNPRQIQRLLQGLRRRLGLPEKITPHALRHAFATHLLQAGADLRAIQELLGHASLATTQRYAHLDFQALSRVYDQAHPRSRAM</sequence>
<keyword evidence="5 9" id="KW-0229">DNA integration</keyword>
<evidence type="ECO:0000259" key="11">
    <source>
        <dbReference type="PROSITE" id="PS51900"/>
    </source>
</evidence>
<dbReference type="Pfam" id="PF02899">
    <property type="entry name" value="Phage_int_SAM_1"/>
    <property type="match status" value="1"/>
</dbReference>
<dbReference type="Gene3D" id="1.10.443.10">
    <property type="entry name" value="Intergrase catalytic core"/>
    <property type="match status" value="1"/>
</dbReference>
<evidence type="ECO:0000259" key="10">
    <source>
        <dbReference type="PROSITE" id="PS51898"/>
    </source>
</evidence>
<protein>
    <recommendedName>
        <fullName evidence="9">Tyrosine recombinase XerC</fullName>
    </recommendedName>
</protein>
<dbReference type="InterPro" id="IPR002104">
    <property type="entry name" value="Integrase_catalytic"/>
</dbReference>
<accession>A0ABQ0C4T7</accession>
<dbReference type="InterPro" id="IPR013762">
    <property type="entry name" value="Integrase-like_cat_sf"/>
</dbReference>
<comment type="subcellular location">
    <subcellularLocation>
        <location evidence="1 9">Cytoplasm</location>
    </subcellularLocation>
</comment>
<dbReference type="PANTHER" id="PTHR30349">
    <property type="entry name" value="PHAGE INTEGRASE-RELATED"/>
    <property type="match status" value="1"/>
</dbReference>
<keyword evidence="3 9" id="KW-0132">Cell division</keyword>
<dbReference type="Proteomes" id="UP001628193">
    <property type="component" value="Unassembled WGS sequence"/>
</dbReference>
<feature type="domain" description="Core-binding (CB)" evidence="11">
    <location>
        <begin position="7"/>
        <end position="98"/>
    </location>
</feature>
<gene>
    <name evidence="12" type="primary">xerC_1</name>
    <name evidence="9" type="synonym">xerC</name>
    <name evidence="12" type="ORF">SIID45300_00202</name>
</gene>
<feature type="active site" description="O-(3'-phospho-DNA)-tyrosine intermediate" evidence="9">
    <location>
        <position position="303"/>
    </location>
</feature>
<keyword evidence="8 9" id="KW-0131">Cell cycle</keyword>
<evidence type="ECO:0000256" key="7">
    <source>
        <dbReference type="ARBA" id="ARBA00023172"/>
    </source>
</evidence>
<evidence type="ECO:0000256" key="2">
    <source>
        <dbReference type="ARBA" id="ARBA00022490"/>
    </source>
</evidence>
<feature type="active site" evidence="9">
    <location>
        <position position="268"/>
    </location>
</feature>
<name>A0ABQ0C4T7_9PROT</name>
<evidence type="ECO:0000256" key="8">
    <source>
        <dbReference type="ARBA" id="ARBA00023306"/>
    </source>
</evidence>
<keyword evidence="2 9" id="KW-0963">Cytoplasm</keyword>
<dbReference type="PANTHER" id="PTHR30349:SF81">
    <property type="entry name" value="TYROSINE RECOMBINASE XERC"/>
    <property type="match status" value="1"/>
</dbReference>
<dbReference type="HAMAP" id="MF_01808">
    <property type="entry name" value="Recomb_XerC_XerD"/>
    <property type="match status" value="1"/>
</dbReference>
<comment type="similarity">
    <text evidence="9">Belongs to the 'phage' integrase family. XerC subfamily.</text>
</comment>
<feature type="active site" evidence="9">
    <location>
        <position position="294"/>
    </location>
</feature>
<keyword evidence="13" id="KW-1185">Reference proteome</keyword>
<dbReference type="SUPFAM" id="SSF56349">
    <property type="entry name" value="DNA breaking-rejoining enzymes"/>
    <property type="match status" value="1"/>
</dbReference>
<dbReference type="InterPro" id="IPR044068">
    <property type="entry name" value="CB"/>
</dbReference>
<dbReference type="Gene3D" id="1.10.150.130">
    <property type="match status" value="1"/>
</dbReference>
<evidence type="ECO:0000256" key="9">
    <source>
        <dbReference type="HAMAP-Rule" id="MF_01808"/>
    </source>
</evidence>
<dbReference type="InterPro" id="IPR050090">
    <property type="entry name" value="Tyrosine_recombinase_XerCD"/>
</dbReference>
<keyword evidence="6 9" id="KW-0238">DNA-binding</keyword>
<dbReference type="SUPFAM" id="SSF47823">
    <property type="entry name" value="lambda integrase-like, N-terminal domain"/>
    <property type="match status" value="1"/>
</dbReference>
<evidence type="ECO:0000256" key="5">
    <source>
        <dbReference type="ARBA" id="ARBA00022908"/>
    </source>
</evidence>
<dbReference type="PROSITE" id="PS51898">
    <property type="entry name" value="TYR_RECOMBINASE"/>
    <property type="match status" value="1"/>
</dbReference>
<dbReference type="InterPro" id="IPR010998">
    <property type="entry name" value="Integrase_recombinase_N"/>
</dbReference>
<keyword evidence="7 9" id="KW-0233">DNA recombination</keyword>
<feature type="active site" evidence="9">
    <location>
        <position position="271"/>
    </location>
</feature>
<dbReference type="RefSeq" id="WP_420903616.1">
    <property type="nucleotide sequence ID" value="NZ_BAAFGK010000001.1"/>
</dbReference>
<dbReference type="InterPro" id="IPR011010">
    <property type="entry name" value="DNA_brk_join_enz"/>
</dbReference>
<proteinExistence type="inferred from homology"/>
<reference evidence="12 13" key="1">
    <citation type="submission" date="2024-05" db="EMBL/GenBank/DDBJ databases">
        <authorList>
            <consortium name="Candidatus Magnetaquicoccaceae bacterium FCR-1 genome sequencing consortium"/>
            <person name="Shimoshige H."/>
            <person name="Shimamura S."/>
            <person name="Taoka A."/>
            <person name="Kobayashi H."/>
            <person name="Maekawa T."/>
        </authorList>
    </citation>
    <scope>NUCLEOTIDE SEQUENCE [LARGE SCALE GENOMIC DNA]</scope>
    <source>
        <strain evidence="12 13">FCR-1</strain>
    </source>
</reference>
<dbReference type="InterPro" id="IPR023009">
    <property type="entry name" value="Tyrosine_recombinase_XerC/XerD"/>
</dbReference>
<evidence type="ECO:0000313" key="12">
    <source>
        <dbReference type="EMBL" id="GAB0055903.1"/>
    </source>
</evidence>
<keyword evidence="4 9" id="KW-0159">Chromosome partition</keyword>
<comment type="subunit">
    <text evidence="9">Forms a cyclic heterotetrameric complex composed of two molecules of XerC and two molecules of XerD.</text>
</comment>
<evidence type="ECO:0000256" key="3">
    <source>
        <dbReference type="ARBA" id="ARBA00022618"/>
    </source>
</evidence>
<dbReference type="InterPro" id="IPR004107">
    <property type="entry name" value="Integrase_SAM-like_N"/>
</dbReference>
<evidence type="ECO:0000256" key="6">
    <source>
        <dbReference type="ARBA" id="ARBA00023125"/>
    </source>
</evidence>
<dbReference type="CDD" id="cd00798">
    <property type="entry name" value="INT_XerDC_C"/>
    <property type="match status" value="1"/>
</dbReference>
<evidence type="ECO:0000313" key="13">
    <source>
        <dbReference type="Proteomes" id="UP001628193"/>
    </source>
</evidence>
<comment type="function">
    <text evidence="9">Site-specific tyrosine recombinase, which acts by catalyzing the cutting and rejoining of the recombining DNA molecules. The XerC-XerD complex is essential to convert dimers of the bacterial chromosome into monomers to permit their segregation at cell division. It also contributes to the segregational stability of plasmids.</text>
</comment>
<feature type="domain" description="Tyr recombinase" evidence="10">
    <location>
        <begin position="119"/>
        <end position="316"/>
    </location>
</feature>
<comment type="caution">
    <text evidence="12">The sequence shown here is derived from an EMBL/GenBank/DDBJ whole genome shotgun (WGS) entry which is preliminary data.</text>
</comment>
<dbReference type="PROSITE" id="PS51900">
    <property type="entry name" value="CB"/>
    <property type="match status" value="1"/>
</dbReference>
<dbReference type="EMBL" id="BAAFGK010000001">
    <property type="protein sequence ID" value="GAB0055903.1"/>
    <property type="molecule type" value="Genomic_DNA"/>
</dbReference>